<evidence type="ECO:0000259" key="10">
    <source>
        <dbReference type="Pfam" id="PF06144"/>
    </source>
</evidence>
<dbReference type="PANTHER" id="PTHR34388">
    <property type="entry name" value="DNA POLYMERASE III SUBUNIT DELTA"/>
    <property type="match status" value="1"/>
</dbReference>
<feature type="domain" description="DNA polymerase III delta N-terminal" evidence="10">
    <location>
        <begin position="21"/>
        <end position="139"/>
    </location>
</feature>
<keyword evidence="3 12" id="KW-0808">Transferase</keyword>
<organism evidence="12 13">
    <name type="scientific">Candidatus Sodalis endolongispinus</name>
    <dbReference type="NCBI Taxonomy" id="2812662"/>
    <lineage>
        <taxon>Bacteria</taxon>
        <taxon>Pseudomonadati</taxon>
        <taxon>Pseudomonadota</taxon>
        <taxon>Gammaproteobacteria</taxon>
        <taxon>Enterobacterales</taxon>
        <taxon>Bruguierivoracaceae</taxon>
        <taxon>Sodalis</taxon>
    </lineage>
</organism>
<dbReference type="Proteomes" id="UP000811282">
    <property type="component" value="Unassembled WGS sequence"/>
</dbReference>
<dbReference type="EMBL" id="JAFJYC010000001">
    <property type="protein sequence ID" value="MBT9432584.1"/>
    <property type="molecule type" value="Genomic_DNA"/>
</dbReference>
<reference evidence="12 13" key="1">
    <citation type="journal article" date="2021" name="Genome Biol. Evol.">
        <title>The evolution of interdependence in a four-way mealybug symbiosis.</title>
        <authorList>
            <person name="Garber A.I."/>
            <person name="Kupper M."/>
            <person name="Laetsch D.R."/>
            <person name="Weldon S.R."/>
            <person name="Ladinsky M.S."/>
            <person name="Bjorkman P.J."/>
            <person name="McCutcheon J.P."/>
        </authorList>
    </citation>
    <scope>NUCLEOTIDE SEQUENCE [LARGE SCALE GENOMIC DNA]</scope>
    <source>
        <strain evidence="12">SOD</strain>
    </source>
</reference>
<dbReference type="SUPFAM" id="SSF52540">
    <property type="entry name" value="P-loop containing nucleoside triphosphate hydrolases"/>
    <property type="match status" value="1"/>
</dbReference>
<evidence type="ECO:0000256" key="8">
    <source>
        <dbReference type="ARBA" id="ARBA00049244"/>
    </source>
</evidence>
<dbReference type="GO" id="GO:0003887">
    <property type="term" value="F:DNA-directed DNA polymerase activity"/>
    <property type="evidence" value="ECO:0007669"/>
    <property type="project" value="UniProtKB-EC"/>
</dbReference>
<dbReference type="CDD" id="cd18138">
    <property type="entry name" value="HLD_clamp_pol_III_delta"/>
    <property type="match status" value="1"/>
</dbReference>
<evidence type="ECO:0000256" key="4">
    <source>
        <dbReference type="ARBA" id="ARBA00022695"/>
    </source>
</evidence>
<evidence type="ECO:0000256" key="6">
    <source>
        <dbReference type="ARBA" id="ARBA00022932"/>
    </source>
</evidence>
<sequence length="343" mass="38454">MIRLYAEQLGAQWQDALRPCYLLFGNDPLLLQESQDRIRERAQAQHFDEHFSVTLDATTDWDAVFSLCQARSLFASRQTLLLVLPDGGINAAMAERLLQLVSLLHDDLLLILRGSKLTRALENGAWFKALSQSAVLVSCTTPEQAQLPRWVARRAGSMKLMLDNAACQLLCYCYEGNLLALAQALERLSLLYPDGSLTLPRVEAAVNDAAHFTPFHWVDTALAGKSKRAAHILRQLRLEATEPVILLRSIQREVLLLLTLKRQTAAAPLRTLFDRHKVWQNRRPLLTQALGRLTLAQLRDTVALMTKIELALKQDYGYPVWSDLNALAILLCGKTLPAAMLDV</sequence>
<dbReference type="PANTHER" id="PTHR34388:SF1">
    <property type="entry name" value="DNA POLYMERASE III SUBUNIT DELTA"/>
    <property type="match status" value="1"/>
</dbReference>
<keyword evidence="6" id="KW-0239">DNA-directed DNA polymerase</keyword>
<evidence type="ECO:0000256" key="7">
    <source>
        <dbReference type="ARBA" id="ARBA00034754"/>
    </source>
</evidence>
<dbReference type="Gene3D" id="3.40.50.300">
    <property type="entry name" value="P-loop containing nucleotide triphosphate hydrolases"/>
    <property type="match status" value="1"/>
</dbReference>
<dbReference type="RefSeq" id="WP_215669716.1">
    <property type="nucleotide sequence ID" value="NZ_JAFJYC010000001.1"/>
</dbReference>
<dbReference type="InterPro" id="IPR027417">
    <property type="entry name" value="P-loop_NTPase"/>
</dbReference>
<dbReference type="Pfam" id="PF14840">
    <property type="entry name" value="DNA_pol3_delt_C"/>
    <property type="match status" value="1"/>
</dbReference>
<comment type="catalytic activity">
    <reaction evidence="8">
        <text>DNA(n) + a 2'-deoxyribonucleoside 5'-triphosphate = DNA(n+1) + diphosphate</text>
        <dbReference type="Rhea" id="RHEA:22508"/>
        <dbReference type="Rhea" id="RHEA-COMP:17339"/>
        <dbReference type="Rhea" id="RHEA-COMP:17340"/>
        <dbReference type="ChEBI" id="CHEBI:33019"/>
        <dbReference type="ChEBI" id="CHEBI:61560"/>
        <dbReference type="ChEBI" id="CHEBI:173112"/>
        <dbReference type="EC" id="2.7.7.7"/>
    </reaction>
</comment>
<evidence type="ECO:0000259" key="11">
    <source>
        <dbReference type="Pfam" id="PF14840"/>
    </source>
</evidence>
<gene>
    <name evidence="12" type="primary">holA</name>
    <name evidence="12" type="ORF">JZM24_11490</name>
</gene>
<dbReference type="Gene3D" id="1.10.8.60">
    <property type="match status" value="1"/>
</dbReference>
<dbReference type="Gene3D" id="1.20.272.10">
    <property type="match status" value="1"/>
</dbReference>
<dbReference type="NCBIfam" id="TIGR01128">
    <property type="entry name" value="holA"/>
    <property type="match status" value="1"/>
</dbReference>
<evidence type="ECO:0000256" key="3">
    <source>
        <dbReference type="ARBA" id="ARBA00022679"/>
    </source>
</evidence>
<dbReference type="Pfam" id="PF06144">
    <property type="entry name" value="DNA_pol3_delta"/>
    <property type="match status" value="1"/>
</dbReference>
<protein>
    <recommendedName>
        <fullName evidence="2 9">DNA polymerase III subunit delta</fullName>
        <ecNumber evidence="1 9">2.7.7.7</ecNumber>
    </recommendedName>
</protein>
<name>A0ABS5YD93_9GAMM</name>
<comment type="caution">
    <text evidence="12">The sequence shown here is derived from an EMBL/GenBank/DDBJ whole genome shotgun (WGS) entry which is preliminary data.</text>
</comment>
<accession>A0ABS5YD93</accession>
<keyword evidence="5" id="KW-0235">DNA replication</keyword>
<proteinExistence type="inferred from homology"/>
<keyword evidence="4 12" id="KW-0548">Nucleotidyltransferase</keyword>
<feature type="domain" description="DNA polymerase III subunit delta C-terminal" evidence="11">
    <location>
        <begin position="214"/>
        <end position="337"/>
    </location>
</feature>
<dbReference type="InterPro" id="IPR010372">
    <property type="entry name" value="DNA_pol3_delta_N"/>
</dbReference>
<evidence type="ECO:0000256" key="9">
    <source>
        <dbReference type="NCBIfam" id="TIGR01128"/>
    </source>
</evidence>
<dbReference type="InterPro" id="IPR005790">
    <property type="entry name" value="DNA_polIII_delta"/>
</dbReference>
<evidence type="ECO:0000256" key="2">
    <source>
        <dbReference type="ARBA" id="ARBA00017703"/>
    </source>
</evidence>
<dbReference type="InterPro" id="IPR008921">
    <property type="entry name" value="DNA_pol3_clamp-load_cplx_C"/>
</dbReference>
<evidence type="ECO:0000256" key="5">
    <source>
        <dbReference type="ARBA" id="ARBA00022705"/>
    </source>
</evidence>
<dbReference type="InterPro" id="IPR032780">
    <property type="entry name" value="DNA_pol3_delt_C"/>
</dbReference>
<evidence type="ECO:0000313" key="13">
    <source>
        <dbReference type="Proteomes" id="UP000811282"/>
    </source>
</evidence>
<dbReference type="SUPFAM" id="SSF48019">
    <property type="entry name" value="post-AAA+ oligomerization domain-like"/>
    <property type="match status" value="1"/>
</dbReference>
<evidence type="ECO:0000313" key="12">
    <source>
        <dbReference type="EMBL" id="MBT9432584.1"/>
    </source>
</evidence>
<dbReference type="EC" id="2.7.7.7" evidence="1 9"/>
<comment type="similarity">
    <text evidence="7">Belongs to the DNA polymerase HolA subunit family.</text>
</comment>
<keyword evidence="13" id="KW-1185">Reference proteome</keyword>
<evidence type="ECO:0000256" key="1">
    <source>
        <dbReference type="ARBA" id="ARBA00012417"/>
    </source>
</evidence>